<comment type="caution">
    <text evidence="2">The sequence shown here is derived from an EMBL/GenBank/DDBJ whole genome shotgun (WGS) entry which is preliminary data.</text>
</comment>
<organism evidence="2 3">
    <name type="scientific">Candidatus Brocadia fulgida</name>
    <dbReference type="NCBI Taxonomy" id="380242"/>
    <lineage>
        <taxon>Bacteria</taxon>
        <taxon>Pseudomonadati</taxon>
        <taxon>Planctomycetota</taxon>
        <taxon>Candidatus Brocadiia</taxon>
        <taxon>Candidatus Brocadiales</taxon>
        <taxon>Candidatus Brocadiaceae</taxon>
        <taxon>Candidatus Brocadia</taxon>
    </lineage>
</organism>
<dbReference type="PANTHER" id="PTHR35869">
    <property type="entry name" value="OUTER-MEMBRANE LIPOPROTEIN CARRIER PROTEIN"/>
    <property type="match status" value="1"/>
</dbReference>
<proteinExistence type="predicted"/>
<dbReference type="InterPro" id="IPR029046">
    <property type="entry name" value="LolA/LolB/LppX"/>
</dbReference>
<dbReference type="InterPro" id="IPR004564">
    <property type="entry name" value="OM_lipoprot_carrier_LolA-like"/>
</dbReference>
<accession>A0A0M2USG8</accession>
<dbReference type="SUPFAM" id="SSF89392">
    <property type="entry name" value="Prokaryotic lipoproteins and lipoprotein localization factors"/>
    <property type="match status" value="1"/>
</dbReference>
<keyword evidence="3" id="KW-1185">Reference proteome</keyword>
<gene>
    <name evidence="2" type="ORF">BROFUL_02302</name>
</gene>
<reference evidence="2 3" key="1">
    <citation type="journal article" date="2013" name="BMC Microbiol.">
        <title>Identification of the type II cytochrome c maturation pathway in anammox bacteria by comparative genomics.</title>
        <authorList>
            <person name="Ferousi C."/>
            <person name="Speth D.R."/>
            <person name="Reimann J."/>
            <person name="Op den Camp H.J."/>
            <person name="Allen J.W."/>
            <person name="Keltjens J.T."/>
            <person name="Jetten M.S."/>
        </authorList>
    </citation>
    <scope>NUCLEOTIDE SEQUENCE [LARGE SCALE GENOMIC DNA]</scope>
    <source>
        <strain evidence="2">RU1</strain>
    </source>
</reference>
<dbReference type="AlphaFoldDB" id="A0A0M2USG8"/>
<evidence type="ECO:0000313" key="3">
    <source>
        <dbReference type="Proteomes" id="UP000034954"/>
    </source>
</evidence>
<protein>
    <submittedName>
        <fullName evidence="2">Outer membrane lipoprotein carrier protein</fullName>
    </submittedName>
</protein>
<dbReference type="Proteomes" id="UP000034954">
    <property type="component" value="Unassembled WGS sequence"/>
</dbReference>
<dbReference type="Pfam" id="PF03548">
    <property type="entry name" value="LolA"/>
    <property type="match status" value="1"/>
</dbReference>
<dbReference type="PANTHER" id="PTHR35869:SF1">
    <property type="entry name" value="OUTER-MEMBRANE LIPOPROTEIN CARRIER PROTEIN"/>
    <property type="match status" value="1"/>
</dbReference>
<dbReference type="Gene3D" id="2.50.20.10">
    <property type="entry name" value="Lipoprotein localisation LolA/LolB/LppX"/>
    <property type="match status" value="1"/>
</dbReference>
<dbReference type="EMBL" id="LAQJ01000225">
    <property type="protein sequence ID" value="KKO19008.1"/>
    <property type="molecule type" value="Genomic_DNA"/>
</dbReference>
<name>A0A0M2USG8_9BACT</name>
<evidence type="ECO:0000313" key="2">
    <source>
        <dbReference type="EMBL" id="KKO19008.1"/>
    </source>
</evidence>
<evidence type="ECO:0000256" key="1">
    <source>
        <dbReference type="ARBA" id="ARBA00022729"/>
    </source>
</evidence>
<sequence length="244" mass="27759">MVNAEKFNILFSVVVLISLFFLIPLNAASDTAGEVSFSDRQKILEKLKKLAKDTHTITAIVTQEKQLSLLKKKIYIDGSVVIIKNPNVFRWDIVKPDKSIIIIEGETMTIYHPDVKEAQVYNLSENPIARNTVNFFRTTLWGSYTEIEKKFSVTILRKNNEIVFQLVPLSKTVGQYLSSILIYYDEGTGFPRGFEMTTPKGGKTVTRLSNIKINPEIKTDTFKLKLPADVWITNNPEHSQCDIK</sequence>
<dbReference type="CDD" id="cd16325">
    <property type="entry name" value="LolA"/>
    <property type="match status" value="1"/>
</dbReference>
<keyword evidence="2" id="KW-0449">Lipoprotein</keyword>
<keyword evidence="1" id="KW-0732">Signal</keyword>